<evidence type="ECO:0000259" key="1">
    <source>
        <dbReference type="Pfam" id="PF01408"/>
    </source>
</evidence>
<evidence type="ECO:0000259" key="2">
    <source>
        <dbReference type="Pfam" id="PF22685"/>
    </source>
</evidence>
<dbReference type="Pfam" id="PF22685">
    <property type="entry name" value="Gal80p_C-like"/>
    <property type="match status" value="1"/>
</dbReference>
<dbReference type="Pfam" id="PF01408">
    <property type="entry name" value="GFO_IDH_MocA"/>
    <property type="match status" value="1"/>
</dbReference>
<dbReference type="InterPro" id="IPR036291">
    <property type="entry name" value="NAD(P)-bd_dom_sf"/>
</dbReference>
<proteinExistence type="predicted"/>
<dbReference type="Gene3D" id="3.30.360.10">
    <property type="entry name" value="Dihydrodipicolinate Reductase, domain 2"/>
    <property type="match status" value="1"/>
</dbReference>
<evidence type="ECO:0000313" key="3">
    <source>
        <dbReference type="EMBL" id="MFJ6035052.1"/>
    </source>
</evidence>
<protein>
    <submittedName>
        <fullName evidence="3">Gfo/Idh/MocA family protein</fullName>
    </submittedName>
</protein>
<dbReference type="InterPro" id="IPR000683">
    <property type="entry name" value="Gfo/Idh/MocA-like_OxRdtase_N"/>
</dbReference>
<dbReference type="RefSeq" id="WP_350891043.1">
    <property type="nucleotide sequence ID" value="NZ_JBEOTR010000013.1"/>
</dbReference>
<gene>
    <name evidence="3" type="ORF">ACIQFM_02195</name>
</gene>
<dbReference type="SUPFAM" id="SSF55347">
    <property type="entry name" value="Glyceraldehyde-3-phosphate dehydrogenase-like, C-terminal domain"/>
    <property type="match status" value="1"/>
</dbReference>
<organism evidence="3 4">
    <name type="scientific">Streptomyces ardesiacus</name>
    <dbReference type="NCBI Taxonomy" id="285564"/>
    <lineage>
        <taxon>Bacteria</taxon>
        <taxon>Bacillati</taxon>
        <taxon>Actinomycetota</taxon>
        <taxon>Actinomycetes</taxon>
        <taxon>Kitasatosporales</taxon>
        <taxon>Streptomycetaceae</taxon>
        <taxon>Streptomyces</taxon>
    </lineage>
</organism>
<comment type="caution">
    <text evidence="3">The sequence shown here is derived from an EMBL/GenBank/DDBJ whole genome shotgun (WGS) entry which is preliminary data.</text>
</comment>
<accession>A0ABW8H2Q1</accession>
<name>A0ABW8H2Q1_9ACTN</name>
<evidence type="ECO:0000313" key="4">
    <source>
        <dbReference type="Proteomes" id="UP001617907"/>
    </source>
</evidence>
<dbReference type="Proteomes" id="UP001617907">
    <property type="component" value="Unassembled WGS sequence"/>
</dbReference>
<dbReference type="Gene3D" id="3.40.50.720">
    <property type="entry name" value="NAD(P)-binding Rossmann-like Domain"/>
    <property type="match status" value="1"/>
</dbReference>
<dbReference type="InterPro" id="IPR055080">
    <property type="entry name" value="Gal80p-like_C"/>
</dbReference>
<reference evidence="3 4" key="1">
    <citation type="submission" date="2024-10" db="EMBL/GenBank/DDBJ databases">
        <title>The Natural Products Discovery Center: Release of the First 8490 Sequenced Strains for Exploring Actinobacteria Biosynthetic Diversity.</title>
        <authorList>
            <person name="Kalkreuter E."/>
            <person name="Kautsar S.A."/>
            <person name="Yang D."/>
            <person name="Bader C.D."/>
            <person name="Teijaro C.N."/>
            <person name="Fluegel L."/>
            <person name="Davis C.M."/>
            <person name="Simpson J.R."/>
            <person name="Lauterbach L."/>
            <person name="Steele A.D."/>
            <person name="Gui C."/>
            <person name="Meng S."/>
            <person name="Li G."/>
            <person name="Viehrig K."/>
            <person name="Ye F."/>
            <person name="Su P."/>
            <person name="Kiefer A.F."/>
            <person name="Nichols A."/>
            <person name="Cepeda A.J."/>
            <person name="Yan W."/>
            <person name="Fan B."/>
            <person name="Jiang Y."/>
            <person name="Adhikari A."/>
            <person name="Zheng C.-J."/>
            <person name="Schuster L."/>
            <person name="Cowan T.M."/>
            <person name="Smanski M.J."/>
            <person name="Chevrette M.G."/>
            <person name="De Carvalho L.P.S."/>
            <person name="Shen B."/>
        </authorList>
    </citation>
    <scope>NUCLEOTIDE SEQUENCE [LARGE SCALE GENOMIC DNA]</scope>
    <source>
        <strain evidence="3 4">NPDC093086</strain>
    </source>
</reference>
<dbReference type="InterPro" id="IPR051317">
    <property type="entry name" value="Gfo/Idh/MocA_oxidoreduct"/>
</dbReference>
<dbReference type="PANTHER" id="PTHR43708">
    <property type="entry name" value="CONSERVED EXPRESSED OXIDOREDUCTASE (EUROFUNG)"/>
    <property type="match status" value="1"/>
</dbReference>
<feature type="domain" description="Gfo/Idh/MocA-like oxidoreductase N-terminal" evidence="1">
    <location>
        <begin position="10"/>
        <end position="131"/>
    </location>
</feature>
<sequence>MTNSAHTQIGVGIIGASSDRGWGGIAHVPALQALDAFQIRAVSTTRMESANATARRLGADLAFDTHEALVERPEVDLVVVAVKVPDHEQIVSDALAADKMVYCEWPLARNLSEAEALEGFARERRLRTVVGLQGGLHPPILFLRDLIAQGVIGKPLSTSIRAHLADDMWVGRYDPPVEYMAHAKNGATLLSIMLGHGLEPLARVLGTFESLSAVVANQRGDGVRLSDDASLPKDAPDEIVVAGVLEGGIVTSLHYSAGQSAGSATVWEIQGTEGSVRVESASGYLHFTDFTITLRRGSEPVQVLQVPPAYAAPDLQLDAPAAGVARLYAQFAADLRDGTADAPDFAAALDRHRVLEAITRAAETGHRQHLSSLDRMNSGWRR</sequence>
<keyword evidence="4" id="KW-1185">Reference proteome</keyword>
<dbReference type="EMBL" id="JBIVPC010000001">
    <property type="protein sequence ID" value="MFJ6035052.1"/>
    <property type="molecule type" value="Genomic_DNA"/>
</dbReference>
<feature type="domain" description="Gal80p-like C-terminal" evidence="2">
    <location>
        <begin position="138"/>
        <end position="280"/>
    </location>
</feature>
<dbReference type="SUPFAM" id="SSF51735">
    <property type="entry name" value="NAD(P)-binding Rossmann-fold domains"/>
    <property type="match status" value="1"/>
</dbReference>
<dbReference type="PANTHER" id="PTHR43708:SF1">
    <property type="entry name" value="GALACTOSE_LACTOSE METABOLISM REGULATORY PROTEIN GAL80"/>
    <property type="match status" value="1"/>
</dbReference>